<evidence type="ECO:0008006" key="3">
    <source>
        <dbReference type="Google" id="ProtNLM"/>
    </source>
</evidence>
<comment type="caution">
    <text evidence="1">The sequence shown here is derived from an EMBL/GenBank/DDBJ whole genome shotgun (WGS) entry which is preliminary data.</text>
</comment>
<dbReference type="PANTHER" id="PTHR45642">
    <property type="entry name" value="GDSL ESTERASE/LIPASE EXL3"/>
    <property type="match status" value="1"/>
</dbReference>
<organism evidence="1 2">
    <name type="scientific">Cinchona calisaya</name>
    <dbReference type="NCBI Taxonomy" id="153742"/>
    <lineage>
        <taxon>Eukaryota</taxon>
        <taxon>Viridiplantae</taxon>
        <taxon>Streptophyta</taxon>
        <taxon>Embryophyta</taxon>
        <taxon>Tracheophyta</taxon>
        <taxon>Spermatophyta</taxon>
        <taxon>Magnoliopsida</taxon>
        <taxon>eudicotyledons</taxon>
        <taxon>Gunneridae</taxon>
        <taxon>Pentapetalae</taxon>
        <taxon>asterids</taxon>
        <taxon>lamiids</taxon>
        <taxon>Gentianales</taxon>
        <taxon>Rubiaceae</taxon>
        <taxon>Cinchonoideae</taxon>
        <taxon>Cinchoneae</taxon>
        <taxon>Cinchona</taxon>
    </lineage>
</organism>
<evidence type="ECO:0000313" key="2">
    <source>
        <dbReference type="Proteomes" id="UP001630127"/>
    </source>
</evidence>
<reference evidence="1 2" key="1">
    <citation type="submission" date="2024-11" db="EMBL/GenBank/DDBJ databases">
        <title>A near-complete genome assembly of Cinchona calisaya.</title>
        <authorList>
            <person name="Lian D.C."/>
            <person name="Zhao X.W."/>
            <person name="Wei L."/>
        </authorList>
    </citation>
    <scope>NUCLEOTIDE SEQUENCE [LARGE SCALE GENOMIC DNA]</scope>
    <source>
        <tissue evidence="1">Nenye</tissue>
    </source>
</reference>
<dbReference type="PANTHER" id="PTHR45642:SF120">
    <property type="entry name" value="GDSL-LIKE LIPASE_ACYLHYDROLASE"/>
    <property type="match status" value="1"/>
</dbReference>
<keyword evidence="2" id="KW-1185">Reference proteome</keyword>
<dbReference type="AlphaFoldDB" id="A0ABD2ZG45"/>
<protein>
    <recommendedName>
        <fullName evidence="3">GDSL esterase/lipase</fullName>
    </recommendedName>
</protein>
<name>A0ABD2ZG45_9GENT</name>
<proteinExistence type="predicted"/>
<evidence type="ECO:0000313" key="1">
    <source>
        <dbReference type="EMBL" id="KAL3518003.1"/>
    </source>
</evidence>
<dbReference type="EMBL" id="JBJUIK010000009">
    <property type="protein sequence ID" value="KAL3518003.1"/>
    <property type="molecule type" value="Genomic_DNA"/>
</dbReference>
<dbReference type="InterPro" id="IPR036514">
    <property type="entry name" value="SGNH_hydro_sf"/>
</dbReference>
<dbReference type="Gene3D" id="3.40.50.1110">
    <property type="entry name" value="SGNH hydrolase"/>
    <property type="match status" value="1"/>
</dbReference>
<sequence length="191" mass="21015">MWDDETTALSKAIPMSKQPELFREYLQKIAGEQEAPRIVRQAVEIIHAGTVDFTTNFYILRSNRMIQYTVSALLGFLAKQSAKVSKFGTTLTYYKCNALNFSKIPAILVFGDSAVDTGNNNYIPTIFKANFPPYGMNYPGHIATGRHSDGKLIPDLLVSMQGAKNAVPPFLQPNLSDDELRTGVCFASAGA</sequence>
<accession>A0ABD2ZG45</accession>
<gene>
    <name evidence="1" type="ORF">ACH5RR_020592</name>
</gene>
<dbReference type="InterPro" id="IPR050592">
    <property type="entry name" value="GDSL_lipolytic_enzyme"/>
</dbReference>
<dbReference type="Proteomes" id="UP001630127">
    <property type="component" value="Unassembled WGS sequence"/>
</dbReference>